<evidence type="ECO:0000313" key="1">
    <source>
        <dbReference type="EMBL" id="KAH6651182.1"/>
    </source>
</evidence>
<protein>
    <submittedName>
        <fullName evidence="1">Uncharacterized protein</fullName>
    </submittedName>
</protein>
<accession>A0ACB7PRY6</accession>
<evidence type="ECO:0000313" key="2">
    <source>
        <dbReference type="Proteomes" id="UP000724584"/>
    </source>
</evidence>
<organism evidence="1 2">
    <name type="scientific">Chaetomium tenue</name>
    <dbReference type="NCBI Taxonomy" id="1854479"/>
    <lineage>
        <taxon>Eukaryota</taxon>
        <taxon>Fungi</taxon>
        <taxon>Dikarya</taxon>
        <taxon>Ascomycota</taxon>
        <taxon>Pezizomycotina</taxon>
        <taxon>Sordariomycetes</taxon>
        <taxon>Sordariomycetidae</taxon>
        <taxon>Sordariales</taxon>
        <taxon>Chaetomiaceae</taxon>
        <taxon>Chaetomium</taxon>
    </lineage>
</organism>
<reference evidence="1 2" key="1">
    <citation type="journal article" date="2021" name="Nat. Commun.">
        <title>Genetic determinants of endophytism in the Arabidopsis root mycobiome.</title>
        <authorList>
            <person name="Mesny F."/>
            <person name="Miyauchi S."/>
            <person name="Thiergart T."/>
            <person name="Pickel B."/>
            <person name="Atanasova L."/>
            <person name="Karlsson M."/>
            <person name="Huettel B."/>
            <person name="Barry K.W."/>
            <person name="Haridas S."/>
            <person name="Chen C."/>
            <person name="Bauer D."/>
            <person name="Andreopoulos W."/>
            <person name="Pangilinan J."/>
            <person name="LaButti K."/>
            <person name="Riley R."/>
            <person name="Lipzen A."/>
            <person name="Clum A."/>
            <person name="Drula E."/>
            <person name="Henrissat B."/>
            <person name="Kohler A."/>
            <person name="Grigoriev I.V."/>
            <person name="Martin F.M."/>
            <person name="Hacquard S."/>
        </authorList>
    </citation>
    <scope>NUCLEOTIDE SEQUENCE [LARGE SCALE GENOMIC DNA]</scope>
    <source>
        <strain evidence="1 2">MPI-SDFR-AT-0079</strain>
    </source>
</reference>
<dbReference type="EMBL" id="JAGIZQ010000001">
    <property type="protein sequence ID" value="KAH6651182.1"/>
    <property type="molecule type" value="Genomic_DNA"/>
</dbReference>
<proteinExistence type="predicted"/>
<name>A0ACB7PRY6_9PEZI</name>
<keyword evidence="2" id="KW-1185">Reference proteome</keyword>
<dbReference type="Proteomes" id="UP000724584">
    <property type="component" value="Unassembled WGS sequence"/>
</dbReference>
<comment type="caution">
    <text evidence="1">The sequence shown here is derived from an EMBL/GenBank/DDBJ whole genome shotgun (WGS) entry which is preliminary data.</text>
</comment>
<sequence>MAMSNGNQPAASTPGRGPGSRSGSLQRQEGKSRQSARLVVGDGRVQVAAGLFLNPLAWLVEMRTPGVRATRSRRPSTRPPGRIGETWAYESWQLGFLDGTVRHYRPVALEGKLAIVANGGPATRSTRSTRLERSTPKLRVISNEPQRYPQWSGLGLPCSSRLVRGAGTMGDIPRYSQVQMSRWETAPSCGLAYSVAQPGCVE</sequence>
<gene>
    <name evidence="1" type="ORF">F5144DRAFT_79052</name>
</gene>